<sequence length="179" mass="20938">MNKTDRSISSLNKIAKTACKTFLEECKKQNVHIFITETYRSQERQDYLYGIGRTHSLSKKKVTWTKKSVHTNKMAWDIAVSPPNNLYDTKILNQAGEIARKMNITWGGNWKVVDNVHFQVDKNWKLPIQNQCSWGNEEINQAMQLKLTTGERLEDNITRKEAIIIIIRAYNLLKKNTYY</sequence>
<organism evidence="1 2">
    <name type="scientific">Candidatus Epulonipiscium fishelsonii</name>
    <dbReference type="NCBI Taxonomy" id="77094"/>
    <lineage>
        <taxon>Bacteria</taxon>
        <taxon>Bacillati</taxon>
        <taxon>Bacillota</taxon>
        <taxon>Clostridia</taxon>
        <taxon>Lachnospirales</taxon>
        <taxon>Lachnospiraceae</taxon>
        <taxon>Candidatus Epulonipiscium</taxon>
    </lineage>
</organism>
<name>A0ACC8X7P9_9FIRM</name>
<reference evidence="1" key="1">
    <citation type="submission" date="2016-08" db="EMBL/GenBank/DDBJ databases">
        <authorList>
            <person name="Ngugi D.K."/>
            <person name="Miyake S."/>
            <person name="Stingl U."/>
        </authorList>
    </citation>
    <scope>NUCLEOTIDE SEQUENCE</scope>
    <source>
        <strain evidence="1">SCG-B11WGA-EpuloA1</strain>
    </source>
</reference>
<accession>A0ACC8X7P9</accession>
<protein>
    <submittedName>
        <fullName evidence="1">Uncharacterized protein</fullName>
    </submittedName>
</protein>
<evidence type="ECO:0000313" key="1">
    <source>
        <dbReference type="EMBL" id="ONI37630.1"/>
    </source>
</evidence>
<keyword evidence="2" id="KW-1185">Reference proteome</keyword>
<comment type="caution">
    <text evidence="1">The sequence shown here is derived from an EMBL/GenBank/DDBJ whole genome shotgun (WGS) entry which is preliminary data.</text>
</comment>
<dbReference type="Proteomes" id="UP000188605">
    <property type="component" value="Unassembled WGS sequence"/>
</dbReference>
<evidence type="ECO:0000313" key="2">
    <source>
        <dbReference type="Proteomes" id="UP000188605"/>
    </source>
</evidence>
<proteinExistence type="predicted"/>
<dbReference type="EMBL" id="LJDB01000107">
    <property type="protein sequence ID" value="ONI37630.1"/>
    <property type="molecule type" value="Genomic_DNA"/>
</dbReference>
<gene>
    <name evidence="1" type="ORF">AN396_12605</name>
</gene>